<accession>A0A561UKK1</accession>
<gene>
    <name evidence="1" type="ORF">FHX73_113753</name>
</gene>
<keyword evidence="2" id="KW-1185">Reference proteome</keyword>
<dbReference type="AlphaFoldDB" id="A0A561UKK1"/>
<comment type="caution">
    <text evidence="1">The sequence shown here is derived from an EMBL/GenBank/DDBJ whole genome shotgun (WGS) entry which is preliminary data.</text>
</comment>
<dbReference type="Proteomes" id="UP000317940">
    <property type="component" value="Unassembled WGS sequence"/>
</dbReference>
<name>A0A561UKK1_9ACTN</name>
<organism evidence="1 2">
    <name type="scientific">Kitasatospora viridis</name>
    <dbReference type="NCBI Taxonomy" id="281105"/>
    <lineage>
        <taxon>Bacteria</taxon>
        <taxon>Bacillati</taxon>
        <taxon>Actinomycetota</taxon>
        <taxon>Actinomycetes</taxon>
        <taxon>Kitasatosporales</taxon>
        <taxon>Streptomycetaceae</taxon>
        <taxon>Kitasatospora</taxon>
    </lineage>
</organism>
<dbReference type="EMBL" id="VIWT01000001">
    <property type="protein sequence ID" value="TWF99893.1"/>
    <property type="molecule type" value="Genomic_DNA"/>
</dbReference>
<sequence>MADLAASVPQPGTGLLLPDHLLRHPDRRPCCDCGAPDAPYRGEQRTVRVPPGALRTEQLWRCEPHELLRRTKLAVVK</sequence>
<evidence type="ECO:0000313" key="2">
    <source>
        <dbReference type="Proteomes" id="UP000317940"/>
    </source>
</evidence>
<reference evidence="1 2" key="1">
    <citation type="submission" date="2019-06" db="EMBL/GenBank/DDBJ databases">
        <title>Sequencing the genomes of 1000 actinobacteria strains.</title>
        <authorList>
            <person name="Klenk H.-P."/>
        </authorList>
    </citation>
    <scope>NUCLEOTIDE SEQUENCE [LARGE SCALE GENOMIC DNA]</scope>
    <source>
        <strain evidence="1 2">DSM 44826</strain>
    </source>
</reference>
<proteinExistence type="predicted"/>
<evidence type="ECO:0000313" key="1">
    <source>
        <dbReference type="EMBL" id="TWF99893.1"/>
    </source>
</evidence>
<protein>
    <submittedName>
        <fullName evidence="1">Uncharacterized protein</fullName>
    </submittedName>
</protein>